<evidence type="ECO:0000256" key="2">
    <source>
        <dbReference type="ARBA" id="ARBA00022670"/>
    </source>
</evidence>
<dbReference type="SUPFAM" id="SSF53163">
    <property type="entry name" value="HybD-like"/>
    <property type="match status" value="1"/>
</dbReference>
<comment type="similarity">
    <text evidence="1">Belongs to the peptidase A31 family.</text>
</comment>
<dbReference type="CDD" id="cd00518">
    <property type="entry name" value="H2MP"/>
    <property type="match status" value="1"/>
</dbReference>
<dbReference type="Proteomes" id="UP000467379">
    <property type="component" value="Chromosome"/>
</dbReference>
<dbReference type="PANTHER" id="PTHR30302:SF1">
    <property type="entry name" value="HYDROGENASE 2 MATURATION PROTEASE"/>
    <property type="match status" value="1"/>
</dbReference>
<evidence type="ECO:0000256" key="1">
    <source>
        <dbReference type="ARBA" id="ARBA00006814"/>
    </source>
</evidence>
<accession>A0ABN6B8H9</accession>
<dbReference type="Pfam" id="PF01750">
    <property type="entry name" value="HycI"/>
    <property type="match status" value="1"/>
</dbReference>
<keyword evidence="6" id="KW-1185">Reference proteome</keyword>
<evidence type="ECO:0000256" key="3">
    <source>
        <dbReference type="ARBA" id="ARBA00022750"/>
    </source>
</evidence>
<keyword evidence="4" id="KW-0378">Hydrolase</keyword>
<reference evidence="5 6" key="1">
    <citation type="journal article" date="2019" name="Emerg. Microbes Infect.">
        <title>Comprehensive subspecies identification of 175 nontuberculous mycobacteria species based on 7547 genomic profiles.</title>
        <authorList>
            <person name="Matsumoto Y."/>
            <person name="Kinjo T."/>
            <person name="Motooka D."/>
            <person name="Nabeya D."/>
            <person name="Jung N."/>
            <person name="Uechi K."/>
            <person name="Horii T."/>
            <person name="Iida T."/>
            <person name="Fujita J."/>
            <person name="Nakamura S."/>
        </authorList>
    </citation>
    <scope>NUCLEOTIDE SEQUENCE [LARGE SCALE GENOMIC DNA]</scope>
    <source>
        <strain evidence="5 6">JCM 12687</strain>
    </source>
</reference>
<dbReference type="Gene3D" id="3.40.50.1450">
    <property type="entry name" value="HybD-like"/>
    <property type="match status" value="1"/>
</dbReference>
<evidence type="ECO:0000313" key="5">
    <source>
        <dbReference type="EMBL" id="BBZ12724.1"/>
    </source>
</evidence>
<keyword evidence="2" id="KW-0645">Protease</keyword>
<dbReference type="InterPro" id="IPR000671">
    <property type="entry name" value="Peptidase_A31"/>
</dbReference>
<evidence type="ECO:0000256" key="4">
    <source>
        <dbReference type="ARBA" id="ARBA00022801"/>
    </source>
</evidence>
<gene>
    <name evidence="5" type="ORF">MBRA_29190</name>
</gene>
<organism evidence="5 6">
    <name type="scientific">Mycobacterium branderi</name>
    <dbReference type="NCBI Taxonomy" id="43348"/>
    <lineage>
        <taxon>Bacteria</taxon>
        <taxon>Bacillati</taxon>
        <taxon>Actinomycetota</taxon>
        <taxon>Actinomycetes</taxon>
        <taxon>Mycobacteriales</taxon>
        <taxon>Mycobacteriaceae</taxon>
        <taxon>Mycobacterium</taxon>
    </lineage>
</organism>
<keyword evidence="3" id="KW-0064">Aspartyl protease</keyword>
<sequence>MFGAFPDLDSRAALTETAVVIGIGNSFRRDDGVGVVVAEQIAECGVPGLRAVTATGEPAALLEAWNKAARALVVDAAVGPTPGCIRRFAAAELDPEVVVSSHALGLAQTVALGRALGRMPGELVVFTVDVADTGHGVGLTPAVAAAVPKVVDAILAEFRG</sequence>
<name>A0ABN6B8H9_9MYCO</name>
<dbReference type="InterPro" id="IPR023430">
    <property type="entry name" value="Pept_HybD-like_dom_sf"/>
</dbReference>
<dbReference type="EMBL" id="AP022606">
    <property type="protein sequence ID" value="BBZ12724.1"/>
    <property type="molecule type" value="Genomic_DNA"/>
</dbReference>
<dbReference type="NCBIfam" id="TIGR00072">
    <property type="entry name" value="hydrog_prot"/>
    <property type="match status" value="1"/>
</dbReference>
<proteinExistence type="inferred from homology"/>
<evidence type="ECO:0000313" key="6">
    <source>
        <dbReference type="Proteomes" id="UP000467379"/>
    </source>
</evidence>
<protein>
    <submittedName>
        <fullName evidence="5">Peptidase M52</fullName>
    </submittedName>
</protein>
<dbReference type="PANTHER" id="PTHR30302">
    <property type="entry name" value="HYDROGENASE 1 MATURATION PROTEASE"/>
    <property type="match status" value="1"/>
</dbReference>